<dbReference type="Proteomes" id="UP001165082">
    <property type="component" value="Unassembled WGS sequence"/>
</dbReference>
<evidence type="ECO:0000313" key="2">
    <source>
        <dbReference type="EMBL" id="GMH59458.1"/>
    </source>
</evidence>
<keyword evidence="3" id="KW-1185">Reference proteome</keyword>
<dbReference type="EMBL" id="BRXZ01005055">
    <property type="protein sequence ID" value="GMH59458.1"/>
    <property type="molecule type" value="Genomic_DNA"/>
</dbReference>
<dbReference type="AlphaFoldDB" id="A0A9W7E273"/>
<dbReference type="Pfam" id="PF03382">
    <property type="entry name" value="DUF285"/>
    <property type="match status" value="1"/>
</dbReference>
<dbReference type="InterPro" id="IPR005046">
    <property type="entry name" value="DUF285"/>
</dbReference>
<evidence type="ECO:0000256" key="1">
    <source>
        <dbReference type="SAM" id="Phobius"/>
    </source>
</evidence>
<organism evidence="2 3">
    <name type="scientific">Triparma retinervis</name>
    <dbReference type="NCBI Taxonomy" id="2557542"/>
    <lineage>
        <taxon>Eukaryota</taxon>
        <taxon>Sar</taxon>
        <taxon>Stramenopiles</taxon>
        <taxon>Ochrophyta</taxon>
        <taxon>Bolidophyceae</taxon>
        <taxon>Parmales</taxon>
        <taxon>Triparmaceae</taxon>
        <taxon>Triparma</taxon>
    </lineage>
</organism>
<reference evidence="2" key="1">
    <citation type="submission" date="2022-07" db="EMBL/GenBank/DDBJ databases">
        <title>Genome analysis of Parmales, a sister group of diatoms, reveals the evolutionary specialization of diatoms from phago-mixotrophs to photoautotrophs.</title>
        <authorList>
            <person name="Ban H."/>
            <person name="Sato S."/>
            <person name="Yoshikawa S."/>
            <person name="Kazumasa Y."/>
            <person name="Nakamura Y."/>
            <person name="Ichinomiya M."/>
            <person name="Saitoh K."/>
            <person name="Sato N."/>
            <person name="Blanc-Mathieu R."/>
            <person name="Endo H."/>
            <person name="Kuwata A."/>
            <person name="Ogata H."/>
        </authorList>
    </citation>
    <scope>NUCLEOTIDE SEQUENCE</scope>
</reference>
<sequence>MVDMFREAFSFNQDVTGWDVCSVTDFSGMFTYSGQPDTDLSDKEGCSSRLFSGAESISAGIITVVTVGTLASTGIAYFA</sequence>
<comment type="caution">
    <text evidence="2">The sequence shown here is derived from an EMBL/GenBank/DDBJ whole genome shotgun (WGS) entry which is preliminary data.</text>
</comment>
<keyword evidence="1" id="KW-0472">Membrane</keyword>
<evidence type="ECO:0000313" key="3">
    <source>
        <dbReference type="Proteomes" id="UP001165082"/>
    </source>
</evidence>
<name>A0A9W7E273_9STRA</name>
<keyword evidence="1" id="KW-0812">Transmembrane</keyword>
<keyword evidence="1" id="KW-1133">Transmembrane helix</keyword>
<feature type="transmembrane region" description="Helical" evidence="1">
    <location>
        <begin position="57"/>
        <end position="78"/>
    </location>
</feature>
<accession>A0A9W7E273</accession>
<protein>
    <submittedName>
        <fullName evidence="2">Uncharacterized protein</fullName>
    </submittedName>
</protein>
<proteinExistence type="predicted"/>
<gene>
    <name evidence="2" type="ORF">TrRE_jg2274</name>
</gene>